<dbReference type="InterPro" id="IPR009030">
    <property type="entry name" value="Growth_fac_rcpt_cys_sf"/>
</dbReference>
<keyword evidence="1" id="KW-0472">Membrane</keyword>
<name>A0A3Q1ES77_9TELE</name>
<dbReference type="PANTHER" id="PTHR21274">
    <property type="entry name" value="MECKELIN"/>
    <property type="match status" value="1"/>
</dbReference>
<dbReference type="InParanoid" id="A0A3Q1ES77"/>
<organism evidence="2 3">
    <name type="scientific">Acanthochromis polyacanthus</name>
    <name type="common">spiny chromis</name>
    <dbReference type="NCBI Taxonomy" id="80966"/>
    <lineage>
        <taxon>Eukaryota</taxon>
        <taxon>Metazoa</taxon>
        <taxon>Chordata</taxon>
        <taxon>Craniata</taxon>
        <taxon>Vertebrata</taxon>
        <taxon>Euteleostomi</taxon>
        <taxon>Actinopterygii</taxon>
        <taxon>Neopterygii</taxon>
        <taxon>Teleostei</taxon>
        <taxon>Neoteleostei</taxon>
        <taxon>Acanthomorphata</taxon>
        <taxon>Ovalentaria</taxon>
        <taxon>Pomacentridae</taxon>
        <taxon>Acanthochromis</taxon>
    </lineage>
</organism>
<dbReference type="PANTHER" id="PTHR21274:SF2">
    <property type="entry name" value="MECKELIN"/>
    <property type="match status" value="1"/>
</dbReference>
<evidence type="ECO:0000313" key="3">
    <source>
        <dbReference type="Proteomes" id="UP000257200"/>
    </source>
</evidence>
<dbReference type="GeneTree" id="ENSGT00390000010606"/>
<evidence type="ECO:0000313" key="2">
    <source>
        <dbReference type="Ensembl" id="ENSAPOP00000006898.1"/>
    </source>
</evidence>
<dbReference type="Ensembl" id="ENSAPOT00000005866.1">
    <property type="protein sequence ID" value="ENSAPOP00000006898.1"/>
    <property type="gene ID" value="ENSAPOG00000008813.1"/>
</dbReference>
<dbReference type="AlphaFoldDB" id="A0A3Q1ES77"/>
<dbReference type="SUPFAM" id="SSF57184">
    <property type="entry name" value="Growth factor receptor domain"/>
    <property type="match status" value="1"/>
</dbReference>
<evidence type="ECO:0000256" key="1">
    <source>
        <dbReference type="SAM" id="Phobius"/>
    </source>
</evidence>
<sequence length="244" mass="26643">TWVWQQVSARRHKVPLTLYLFIYVGLLHCQQFIIPFKAPSDCRAEQFFDISSLSCVSCGPNQRRRLSCVCQTGYQTLTTDKASITCQQCPINKPAVTKDGFGCIRCPGALSDDGKCKCPPDSFLVERDINGNLLDEAKCETCNGDSPASTVPSSSGDRCERCQASFIDTSCECNSPNILVSSDVSLPSHPFLIITLLTNTSHLISDLFLIIQAGGLCFRPGGLSTNMNPSVNYAQLVGLLLSRF</sequence>
<proteinExistence type="predicted"/>
<keyword evidence="1" id="KW-1133">Transmembrane helix</keyword>
<keyword evidence="1" id="KW-0812">Transmembrane</keyword>
<reference evidence="2" key="1">
    <citation type="submission" date="2025-08" db="UniProtKB">
        <authorList>
            <consortium name="Ensembl"/>
        </authorList>
    </citation>
    <scope>IDENTIFICATION</scope>
</reference>
<protein>
    <submittedName>
        <fullName evidence="2">Uncharacterized protein</fullName>
    </submittedName>
</protein>
<dbReference type="STRING" id="80966.ENSAPOP00000006898"/>
<reference evidence="2" key="2">
    <citation type="submission" date="2025-09" db="UniProtKB">
        <authorList>
            <consortium name="Ensembl"/>
        </authorList>
    </citation>
    <scope>IDENTIFICATION</scope>
</reference>
<dbReference type="GO" id="GO:0036038">
    <property type="term" value="C:MKS complex"/>
    <property type="evidence" value="ECO:0007669"/>
    <property type="project" value="InterPro"/>
</dbReference>
<dbReference type="InterPro" id="IPR019170">
    <property type="entry name" value="Meckelin"/>
</dbReference>
<keyword evidence="3" id="KW-1185">Reference proteome</keyword>
<dbReference type="GO" id="GO:0060271">
    <property type="term" value="P:cilium assembly"/>
    <property type="evidence" value="ECO:0007669"/>
    <property type="project" value="InterPro"/>
</dbReference>
<feature type="transmembrane region" description="Helical" evidence="1">
    <location>
        <begin position="16"/>
        <end position="34"/>
    </location>
</feature>
<accession>A0A3Q1ES77</accession>
<dbReference type="Proteomes" id="UP000257200">
    <property type="component" value="Unplaced"/>
</dbReference>